<keyword evidence="4" id="KW-1133">Transmembrane helix</keyword>
<dbReference type="InterPro" id="IPR050465">
    <property type="entry name" value="UPF0194_transport"/>
</dbReference>
<dbReference type="Gene3D" id="1.10.287.470">
    <property type="entry name" value="Helix hairpin bin"/>
    <property type="match status" value="1"/>
</dbReference>
<dbReference type="GO" id="GO:0030313">
    <property type="term" value="C:cell envelope"/>
    <property type="evidence" value="ECO:0007669"/>
    <property type="project" value="UniProtKB-SubCell"/>
</dbReference>
<keyword evidence="4" id="KW-0812">Transmembrane</keyword>
<dbReference type="InterPro" id="IPR058636">
    <property type="entry name" value="Beta-barrel_YknX"/>
</dbReference>
<name>A0A8J6TEG3_9CHLR</name>
<dbReference type="Gene3D" id="2.40.30.170">
    <property type="match status" value="1"/>
</dbReference>
<dbReference type="Gene3D" id="2.40.50.100">
    <property type="match status" value="2"/>
</dbReference>
<evidence type="ECO:0000256" key="2">
    <source>
        <dbReference type="ARBA" id="ARBA00023054"/>
    </source>
</evidence>
<reference evidence="6 7" key="1">
    <citation type="submission" date="2020-08" db="EMBL/GenBank/DDBJ databases">
        <title>Bridging the membrane lipid divide: bacteria of the FCB group superphylum have the potential to synthesize archaeal ether lipids.</title>
        <authorList>
            <person name="Villanueva L."/>
            <person name="Von Meijenfeldt F.A.B."/>
            <person name="Westbye A.B."/>
            <person name="Yadav S."/>
            <person name="Hopmans E.C."/>
            <person name="Dutilh B.E."/>
            <person name="Sinninghe Damste J.S."/>
        </authorList>
    </citation>
    <scope>NUCLEOTIDE SEQUENCE [LARGE SCALE GENOMIC DNA]</scope>
    <source>
        <strain evidence="6">NIOZ-UU36</strain>
    </source>
</reference>
<comment type="caution">
    <text evidence="6">The sequence shown here is derived from an EMBL/GenBank/DDBJ whole genome shotgun (WGS) entry which is preliminary data.</text>
</comment>
<dbReference type="SUPFAM" id="SSF111369">
    <property type="entry name" value="HlyD-like secretion proteins"/>
    <property type="match status" value="2"/>
</dbReference>
<protein>
    <submittedName>
        <fullName evidence="6">Efflux RND transporter periplasmic adaptor subunit</fullName>
    </submittedName>
</protein>
<keyword evidence="4" id="KW-0472">Membrane</keyword>
<evidence type="ECO:0000256" key="4">
    <source>
        <dbReference type="SAM" id="Phobius"/>
    </source>
</evidence>
<evidence type="ECO:0000256" key="1">
    <source>
        <dbReference type="ARBA" id="ARBA00004196"/>
    </source>
</evidence>
<sequence length="433" mass="46683">MHKKRPPVPVIVVLLLAVLVASYFGLQKMFAENNGGLTASGTIEVTTVDISPELAGKVTAVLAEESDIVEAGTPLLHLDDSLLIAQRAVASAHVDAANIALKTAQHNYDLALQNAVIAQQASTATDWRFSAPDEFTYPLWYFLKPEQIDAAKEEVQAAGTALSDARIELEKVIIDLDNADFLDAEKRLSFARTAFLVAQDVKIQSEYAAQGGGLRDAAYDAYNEAEDELNAAEAAYFDLINSQIANDVQDARGKVVVAQQRYDVASAHLVILETGAESPAVISAINALEQARSSHQQSEANLDLIDAQMTKLSVYSPISGTILTRNVEPGEFVQPGATVLSIANLADLTITVYVPEDRYGEISLGQQAEIKVDSFPDDSFSASVISIANTAEYTPRNVQTVEGRSSTVYAIKLKVTDPERKLKPGMPGDLSFR</sequence>
<gene>
    <name evidence="6" type="ORF">H8E29_07755</name>
</gene>
<dbReference type="PRINTS" id="PR01490">
    <property type="entry name" value="RTXTOXIND"/>
</dbReference>
<feature type="transmembrane region" description="Helical" evidence="4">
    <location>
        <begin position="7"/>
        <end position="26"/>
    </location>
</feature>
<dbReference type="Pfam" id="PF25990">
    <property type="entry name" value="Beta-barrel_YknX"/>
    <property type="match status" value="1"/>
</dbReference>
<dbReference type="AlphaFoldDB" id="A0A8J6TEG3"/>
<evidence type="ECO:0000256" key="3">
    <source>
        <dbReference type="SAM" id="Coils"/>
    </source>
</evidence>
<dbReference type="Proteomes" id="UP000614469">
    <property type="component" value="Unassembled WGS sequence"/>
</dbReference>
<dbReference type="EMBL" id="JACNJN010000092">
    <property type="protein sequence ID" value="MBC8335141.1"/>
    <property type="molecule type" value="Genomic_DNA"/>
</dbReference>
<feature type="domain" description="YknX-like beta-barrel" evidence="5">
    <location>
        <begin position="360"/>
        <end position="426"/>
    </location>
</feature>
<keyword evidence="2 3" id="KW-0175">Coiled coil</keyword>
<evidence type="ECO:0000259" key="5">
    <source>
        <dbReference type="Pfam" id="PF25990"/>
    </source>
</evidence>
<comment type="subcellular location">
    <subcellularLocation>
        <location evidence="1">Cell envelope</location>
    </subcellularLocation>
</comment>
<organism evidence="6 7">
    <name type="scientific">Candidatus Desulfolinea nitratireducens</name>
    <dbReference type="NCBI Taxonomy" id="2841698"/>
    <lineage>
        <taxon>Bacteria</taxon>
        <taxon>Bacillati</taxon>
        <taxon>Chloroflexota</taxon>
        <taxon>Anaerolineae</taxon>
        <taxon>Anaerolineales</taxon>
        <taxon>Anaerolineales incertae sedis</taxon>
        <taxon>Candidatus Desulfolinea</taxon>
    </lineage>
</organism>
<feature type="coiled-coil region" evidence="3">
    <location>
        <begin position="215"/>
        <end position="242"/>
    </location>
</feature>
<evidence type="ECO:0000313" key="7">
    <source>
        <dbReference type="Proteomes" id="UP000614469"/>
    </source>
</evidence>
<dbReference type="PANTHER" id="PTHR32347:SF23">
    <property type="entry name" value="BLL5650 PROTEIN"/>
    <property type="match status" value="1"/>
</dbReference>
<evidence type="ECO:0000313" key="6">
    <source>
        <dbReference type="EMBL" id="MBC8335141.1"/>
    </source>
</evidence>
<proteinExistence type="predicted"/>
<accession>A0A8J6TEG3</accession>
<dbReference type="PANTHER" id="PTHR32347">
    <property type="entry name" value="EFFLUX SYSTEM COMPONENT YKNX-RELATED"/>
    <property type="match status" value="1"/>
</dbReference>